<gene>
    <name evidence="1" type="ORF">T4D_10635</name>
</gene>
<evidence type="ECO:0000313" key="2">
    <source>
        <dbReference type="Proteomes" id="UP000054995"/>
    </source>
</evidence>
<name>A0A0V1FZM3_TRIPS</name>
<keyword evidence="2" id="KW-1185">Reference proteome</keyword>
<dbReference type="EMBL" id="JYDT01000014">
    <property type="protein sequence ID" value="KRY91317.1"/>
    <property type="molecule type" value="Genomic_DNA"/>
</dbReference>
<organism evidence="1 2">
    <name type="scientific">Trichinella pseudospiralis</name>
    <name type="common">Parasitic roundworm</name>
    <dbReference type="NCBI Taxonomy" id="6337"/>
    <lineage>
        <taxon>Eukaryota</taxon>
        <taxon>Metazoa</taxon>
        <taxon>Ecdysozoa</taxon>
        <taxon>Nematoda</taxon>
        <taxon>Enoplea</taxon>
        <taxon>Dorylaimia</taxon>
        <taxon>Trichinellida</taxon>
        <taxon>Trichinellidae</taxon>
        <taxon>Trichinella</taxon>
    </lineage>
</organism>
<reference evidence="1 2" key="1">
    <citation type="submission" date="2015-01" db="EMBL/GenBank/DDBJ databases">
        <title>Evolution of Trichinella species and genotypes.</title>
        <authorList>
            <person name="Korhonen P.K."/>
            <person name="Edoardo P."/>
            <person name="Giuseppe L.R."/>
            <person name="Gasser R.B."/>
        </authorList>
    </citation>
    <scope>NUCLEOTIDE SEQUENCE [LARGE SCALE GENOMIC DNA]</scope>
    <source>
        <strain evidence="1">ISS470</strain>
    </source>
</reference>
<evidence type="ECO:0000313" key="1">
    <source>
        <dbReference type="EMBL" id="KRY91317.1"/>
    </source>
</evidence>
<comment type="caution">
    <text evidence="1">The sequence shown here is derived from an EMBL/GenBank/DDBJ whole genome shotgun (WGS) entry which is preliminary data.</text>
</comment>
<dbReference type="AlphaFoldDB" id="A0A0V1FZM3"/>
<dbReference type="Proteomes" id="UP000054995">
    <property type="component" value="Unassembled WGS sequence"/>
</dbReference>
<sequence>MKNFSICIEIYNGMTNVSSGMRYICVVDKGVSESFAVYKMWCLAFVNNLSPDSVTEMVDQHLQKKGTHQFSPEEAGMWKWTAHNWIQ</sequence>
<protein>
    <submittedName>
        <fullName evidence="1">Uncharacterized protein</fullName>
    </submittedName>
</protein>
<accession>A0A0V1FZM3</accession>
<proteinExistence type="predicted"/>